<feature type="domain" description="Carrier" evidence="7">
    <location>
        <begin position="6612"/>
        <end position="6688"/>
    </location>
</feature>
<feature type="domain" description="Carrier" evidence="7">
    <location>
        <begin position="3333"/>
        <end position="3411"/>
    </location>
</feature>
<dbReference type="NCBIfam" id="NF003417">
    <property type="entry name" value="PRK04813.1"/>
    <property type="match status" value="6"/>
</dbReference>
<dbReference type="PROSITE" id="PS50075">
    <property type="entry name" value="CARRIER"/>
    <property type="match status" value="7"/>
</dbReference>
<reference evidence="8" key="1">
    <citation type="submission" date="2022-12" db="EMBL/GenBank/DDBJ databases">
        <authorList>
            <person name="Petersen C."/>
        </authorList>
    </citation>
    <scope>NUCLEOTIDE SEQUENCE</scope>
    <source>
        <strain evidence="8">IBT 3081</strain>
    </source>
</reference>
<feature type="domain" description="Carrier" evidence="7">
    <location>
        <begin position="4428"/>
        <end position="4506"/>
    </location>
</feature>
<dbReference type="Gene3D" id="1.10.1200.10">
    <property type="entry name" value="ACP-like"/>
    <property type="match status" value="7"/>
</dbReference>
<evidence type="ECO:0000313" key="8">
    <source>
        <dbReference type="EMBL" id="KAJ5374371.1"/>
    </source>
</evidence>
<feature type="domain" description="Carrier" evidence="7">
    <location>
        <begin position="5521"/>
        <end position="5597"/>
    </location>
</feature>
<dbReference type="SUPFAM" id="SSF47336">
    <property type="entry name" value="ACP-like"/>
    <property type="match status" value="7"/>
</dbReference>
<dbReference type="SUPFAM" id="SSF56801">
    <property type="entry name" value="Acetyl-CoA synthetase-like"/>
    <property type="match status" value="6"/>
</dbReference>
<dbReference type="InterPro" id="IPR036736">
    <property type="entry name" value="ACP-like_sf"/>
</dbReference>
<dbReference type="Pfam" id="PF00550">
    <property type="entry name" value="PP-binding"/>
    <property type="match status" value="7"/>
</dbReference>
<dbReference type="FunFam" id="3.40.50.12780:FF:000014">
    <property type="entry name" value="Nonribosomal peptide synthetase 1"/>
    <property type="match status" value="5"/>
</dbReference>
<dbReference type="InterPro" id="IPR023213">
    <property type="entry name" value="CAT-like_dom_sf"/>
</dbReference>
<evidence type="ECO:0000259" key="7">
    <source>
        <dbReference type="PROSITE" id="PS50075"/>
    </source>
</evidence>
<gene>
    <name evidence="8" type="ORF">N7517_006377</name>
</gene>
<dbReference type="CDD" id="cd05918">
    <property type="entry name" value="A_NRPS_SidN3_like"/>
    <property type="match status" value="6"/>
</dbReference>
<dbReference type="FunFam" id="1.10.1200.10:FF:000005">
    <property type="entry name" value="Nonribosomal peptide synthetase 1"/>
    <property type="match status" value="4"/>
</dbReference>
<name>A0A9W9S964_9EURO</name>
<feature type="compositionally biased region" description="Low complexity" evidence="6">
    <location>
        <begin position="1"/>
        <end position="20"/>
    </location>
</feature>
<dbReference type="SUPFAM" id="SSF52777">
    <property type="entry name" value="CoA-dependent acyltransferases"/>
    <property type="match status" value="14"/>
</dbReference>
<evidence type="ECO:0000256" key="2">
    <source>
        <dbReference type="ARBA" id="ARBA00022553"/>
    </source>
</evidence>
<feature type="domain" description="Carrier" evidence="7">
    <location>
        <begin position="2238"/>
        <end position="2314"/>
    </location>
</feature>
<evidence type="ECO:0000256" key="4">
    <source>
        <dbReference type="ARBA" id="ARBA00022737"/>
    </source>
</evidence>
<dbReference type="InterPro" id="IPR000873">
    <property type="entry name" value="AMP-dep_synth/lig_dom"/>
</dbReference>
<dbReference type="SMART" id="SM00823">
    <property type="entry name" value="PKS_PP"/>
    <property type="match status" value="6"/>
</dbReference>
<dbReference type="InterPro" id="IPR020845">
    <property type="entry name" value="AMP-binding_CS"/>
</dbReference>
<dbReference type="PROSITE" id="PS00455">
    <property type="entry name" value="AMP_BINDING"/>
    <property type="match status" value="5"/>
</dbReference>
<dbReference type="FunFam" id="3.30.300.30:FF:000015">
    <property type="entry name" value="Nonribosomal peptide synthase SidD"/>
    <property type="match status" value="6"/>
</dbReference>
<dbReference type="Proteomes" id="UP001147752">
    <property type="component" value="Unassembled WGS sequence"/>
</dbReference>
<feature type="domain" description="Carrier" evidence="7">
    <location>
        <begin position="34"/>
        <end position="110"/>
    </location>
</feature>
<dbReference type="GO" id="GO:0044550">
    <property type="term" value="P:secondary metabolite biosynthetic process"/>
    <property type="evidence" value="ECO:0007669"/>
    <property type="project" value="TreeGrafter"/>
</dbReference>
<evidence type="ECO:0000313" key="9">
    <source>
        <dbReference type="Proteomes" id="UP001147752"/>
    </source>
</evidence>
<dbReference type="GeneID" id="81463290"/>
<feature type="region of interest" description="Disordered" evidence="6">
    <location>
        <begin position="106"/>
        <end position="126"/>
    </location>
</feature>
<dbReference type="GO" id="GO:0005737">
    <property type="term" value="C:cytoplasm"/>
    <property type="evidence" value="ECO:0007669"/>
    <property type="project" value="TreeGrafter"/>
</dbReference>
<organism evidence="8 9">
    <name type="scientific">Penicillium concentricum</name>
    <dbReference type="NCBI Taxonomy" id="293559"/>
    <lineage>
        <taxon>Eukaryota</taxon>
        <taxon>Fungi</taxon>
        <taxon>Dikarya</taxon>
        <taxon>Ascomycota</taxon>
        <taxon>Pezizomycotina</taxon>
        <taxon>Eurotiomycetes</taxon>
        <taxon>Eurotiomycetidae</taxon>
        <taxon>Eurotiales</taxon>
        <taxon>Aspergillaceae</taxon>
        <taxon>Penicillium</taxon>
    </lineage>
</organism>
<dbReference type="Gene3D" id="3.30.559.10">
    <property type="entry name" value="Chloramphenicol acetyltransferase-like domain"/>
    <property type="match status" value="7"/>
</dbReference>
<dbReference type="CDD" id="cd19542">
    <property type="entry name" value="CT_NRPS-like"/>
    <property type="match status" value="1"/>
</dbReference>
<feature type="domain" description="Carrier" evidence="7">
    <location>
        <begin position="1143"/>
        <end position="1219"/>
    </location>
</feature>
<reference evidence="8" key="2">
    <citation type="journal article" date="2023" name="IMA Fungus">
        <title>Comparative genomic study of the Penicillium genus elucidates a diverse pangenome and 15 lateral gene transfer events.</title>
        <authorList>
            <person name="Petersen C."/>
            <person name="Sorensen T."/>
            <person name="Nielsen M.R."/>
            <person name="Sondergaard T.E."/>
            <person name="Sorensen J.L."/>
            <person name="Fitzpatrick D.A."/>
            <person name="Frisvad J.C."/>
            <person name="Nielsen K.L."/>
        </authorList>
    </citation>
    <scope>NUCLEOTIDE SEQUENCE</scope>
    <source>
        <strain evidence="8">IBT 3081</strain>
    </source>
</reference>
<dbReference type="Pfam" id="PF00501">
    <property type="entry name" value="AMP-binding"/>
    <property type="match status" value="6"/>
</dbReference>
<comment type="similarity">
    <text evidence="5">Belongs to the NRP synthetase family.</text>
</comment>
<dbReference type="FunFam" id="3.30.559.30:FF:000003">
    <property type="entry name" value="Nonribosomal peptide synthase SidD"/>
    <property type="match status" value="5"/>
</dbReference>
<dbReference type="PROSITE" id="PS00012">
    <property type="entry name" value="PHOSPHOPANTETHEINE"/>
    <property type="match status" value="1"/>
</dbReference>
<comment type="caution">
    <text evidence="8">The sequence shown here is derived from an EMBL/GenBank/DDBJ whole genome shotgun (WGS) entry which is preliminary data.</text>
</comment>
<dbReference type="Gene3D" id="3.40.50.12780">
    <property type="entry name" value="N-terminal domain of ligase-like"/>
    <property type="match status" value="6"/>
</dbReference>
<evidence type="ECO:0000256" key="3">
    <source>
        <dbReference type="ARBA" id="ARBA00022598"/>
    </source>
</evidence>
<evidence type="ECO:0000256" key="5">
    <source>
        <dbReference type="ARBA" id="ARBA00029454"/>
    </source>
</evidence>
<sequence>MYYSNSSTNSTTPSDSGSDSPKSDSEMNTFSDEKMATNNEQEFLKACAEVLKIQIEKLDKSQTFIRLGGDSIAAITLIARCEERGIEVKTGDIINSNSISELFSTTKLRSPRENDSPDSPVEGIPGANEAQCERFSIWQDYSRATPEERTQLLEQVALKCGVEADSIEDVYPCTPLQEGLMAISARKPAAYVDRRAFALAPNIDLRRFQAAWDVLIERTAIVRTRIIMGASGQSLQVVIQNGIPWRHGSTLKSYLAEDRKQGMQLGQPLARCGLVTESVDGEGATFVWTAHHSIYDGWSAQLLYRRLAAIYFQQQLPQSIPFTRFVRYLEGKDPVIAANYWRGQLQRANANSVAHWPALPHPNYQPSPRAQFKGEIPILDGAEQGLVMMSNILRAAWALVVSQYTGQDDVIFAVTLSGRNAPVSQVAEISAPLITTVPVRIGIDPNQAVGEFLQAVQRQAADMIDHEHTGLQMIKTMLPELHDVLKLQSLLVIQPESERDVYKAFPGLSPITLPMEDFDSYAVNVECTLGRQAVEMEVMYDKDVIAAADLTKVMEQFFFLVQELCRPLARDRPLQEAMGISPSDRQLILDWNTTVPKPVDRCVHDLVTDQVMIRPTAIAVDAWDGELQYAELASHSISLAHFLVSLGVGPEQTVGLCMGKSKWAMVAMLATLYAGAAVLPLSGSSPLPRLQSIVQDAGTKVIIVDQVQKSRLESLDANTVVVGTTLMANIPRTMEPPQAGITPQNIAWVVYTSGSTGTPKGVVLEHRSLCTSLIAHAGAMGIDQYTRTLQFAAYTFDVSLCDIFSTLQAGGCVCVPSEEQRMNVLEATAARMEVTYAELTSTVAATISPAELPSLSTLALSGEPLNPVVLSIWAQRTRVFNSYGPSECSIVCSNSQRLFHTQEAQNIGRPMKSNFWVVQATDYQTLCPTGAPGELLIEGPLLARGYLHDEANTKASFILDPKFVTQLGLPSGRRMYRTGDLVSQNSDGSLLYLGRCNSQQVKIRGQRVDVSEIEYQITQQLSGTGSVAVELVERGAHIHLVALMNFAPNSPYMFTVPVPVTPNAIAGSALVANEMLASTFQELRMNLLQSLPAYMVPTLYIPMADMPTNASGKLDRLAIRASLSTLSLLDLQRFMPNGGPKAAPTTEMEKRLQALWAQTLQIDTEIIGRGDDLFQIGGDSVAAMRMVALQAARELQLTVATIFQHSNLSHLAHFLEEQSGEEQPEEPDPEPFTLWQGLEHADSVSQAQQLEWIARRCDVSVEEIEDVYPCTPTQEGLIAITAHQHSAYVSRQVYRLASSIELDRLQAAWETLARVTPILRTRILVDQEANESRFVQVVVRRQLSWQHSSDLDQYVASDQDEEIQLGHPLVRLALVQNPTERFLVWTAHHSVYDGWSAGLMHQHLADIYLHDRIPPAVPYTRFIRHLLRRDHGADVKYWSSQLQGDLVVNWPPLPQEGYQPKPMHRNIYKMLLPPSKIHTRPASALPAILRAAWALVMVKYAGQGNSVVFGMTLAGRNLPIRQLTELVAPTITTVPVRIDVNQKQSVRDFLQMVQQQATEMMDFENTGLQGIRKLAPELRPVVEVRNLLAIQPVWEDEDTVFPEMEALPVSMQAFDIYPLNMQCSLGLDAITVETRYDENVIAGAQVKRMVRCFEHVVKQLYSTHTDTYQVRDISLVSTDDQDAILRWNDTAAPRVEQCIHHLVADQINQRPDSTAICAWDGNLTYKELANYSSQLAWYLKDLQVGAEKMVGVCMEKSKWAGIAMLAILQAGGVVVPLGVAHPMARLTGILEDTRATIILVDAEQRARLSSLPDVKLVVVNESLLQTLPATEDALNATVGPDNAAWVIYTSGSTGKPKGVVLQHGALCSSIKAHGARFGMNSHTRMLQFAAHTFDACIQDYFTTLSWGGVVCVPNEEERMSDFTMAMRRMEVTFATLTSTVARLIHPPDVPSMQQLALVGEPVKADVVKQWLPYVAVLNAYGPSECSIHSSCSEPLIDPKQASIIGTSMGTRLWVVDIDDFNQLCPIGAPGELLIEGPLLAREYLNDEVKTRAAFVFEPSFIQQLNLQSDHGERRRMYRTGDMVRQNEDGSITHLGRRDTQVKINGQRVEVGEIEYQITQQLQGARSAAVQLLQESASEKVSLIAVVDFQEGCEHRDGPVMSHGLLQPTPALHTALRKLPGTLFQLLPTYMVPAVFLPILEMPLNASGKLDRRAIGGLLKAIRPEHRQQYLSAGELSTEPATPIQRKLQELWAGVLHVPVSQINIYDNFFQIGGDSVVAMRLVTTAAGRQLRVTVADIFQQPRLVDLAEHLSTRLLPTEELNNDPQPFSLWLGESPVTEKHHDQLQEIANQCGSVVENIQDVYPCTPLQQELMATTAEQSSAYVNRLTFKLDPNLDLDRFQESWRVLTATTPILRTRIVTSSEPSKPLLQVVLDEEISWNLSVSLDNYLACDQQDEMGPGTRLVRYGLVRDHNSEERFFVWTAHHSLYDGWSTGLLYKNFTEIFQSGHAQSPVPFTRFIRFLRNQEEDEKKKKDRAEYWSNQLQGDVMNSWPSLPHVGYRPRPGLEVTQVVSLAAHGSGSTVTASNVLRAAWALLMAQYSGHNDVVFAATVSGRNAPVLGVESMVAPTITTVPVRVQIDWNQDVISFLNSVQEQAVQMIDYEHTGLRTIKTLISPESRPALELRNVLVVQTAEEANANKQFPGVQELVGGAVTEFDSHILTADCTLSPMELRVAIRYDEYVVPTPQVQRILSHLTHLVQQLYNPALIKSRTLGELDLITPADKQLIVEHNALVDVSRVDQCIHTLVYEQVLARPSSPAVCAWDGNLTYSEMFSQAVRLAHFLVDAGVGPETKVGLCMNKSKWAIVAMLGTLFAGGAIVPLGVTHPISRLKVIVQDAAANMILVDAEQQVRLGRLDLNVNLVIVGTALLDGLASESHAPVTTVTPDNAAWIIYTSGTTGTPKGLILEHGGLCTSMRAQANKMNISSETRALQFSPFTFDVSISDVSATLIYGGCVCMPSEDDRFNNIAETMRIMMVNFASLTPTVAHLISPADTPSLHTIALTGEALTPQVIKLWNQPGVSIYNTYGPSEGSVCTANGPVSNPEEALMIGTPMATRHWVTHPHNHNQLCPIGATGELLIEGPLVARGYLNNPEKTAVSFIAKPDFLSTSSGCRFYKTGDLVYEQAGGSFAYIGRRDTQVKIRGQRVEIGQIEHQIAQQLPQTQTAVVHLLELDTKMFLVAVIEFRKDGEQTAADTESLKPLVPTSSLRSAFATLRHGLLEVLPTYMVPLFYVPVARIPLNTSGKLDRRAVETFLRGIPSSSFTAYIADEIQLKTAPSTPMETFIQPIWAHVLGVSIKEVGAHDDFFHLGGDSVTAMRMVAATNKESKELKLAVTDIFQNPRLSDLARVLEEKGMENERVSALERDPIPLALWEESLDTEADKRPARLALIAEQCGVSVEQIEDVYPCTPLQEALLASTARQPSAYVSRQMYALSDKIDIDRFQAAWQTLASSIPIMRTRAIIDADGSWQVVVREDITWLQHSSLKDYIEQDEKAGIQLGQPLARYGLIYLPSSEVLFVWTAHHSMYDGFSIRLMCEELIHIYYQADYIPQSIPFPRLIRYLMRINTSDSLAYWDKQLEGELMADWPPLPNAGYEPRPRISICKTVTTAPLQGQGILMANVLRAAWGLTMVQFSGHRDVLYAANVSGRNAPVHEVSEIIAPTITTVPLRIQVSTDGSHSVEDFLREVQDQAIKMINYEHTGLRGILSHPELQLRNLLVIQTADESDTTLDFPGIEALPLAVEDFDSYGVNVQCTLGQTIGIEARFDSNIVSTTYMTRVLDQFTHILEQLCDPNLQSHPLLELDFLSSADQSQIAAWNATVPERVDKCVHELVQGQARAHPTSEAICAWDGILSYRELTQMADFLALELVALGVELEQMVGVSMSKSKWAAVALLATLQAGGVVVPLSVSHPTHRIETIVNDTKATVILVDAPEYRRLKGSVNCQLLVVDSQLLQRLSIAPASDLRSCPLVTSNHAAWVIYTSGTTGTPKGAVLEHGTLCTSIQSHGARYGFGTHTRKLQYAAHTFDGTIEDYFTTLAWGGLCCVPSEDDRLDIRKLTAFIRRTEVNALATTYTVAGLFSPEEAPTLRLLVLGGEPATVEVTNLWRTKVDLFNCYGPSECSIFSSAAGPVQNVDEIHNIGQAIGTRLWVADPQNYSLLCPVGAPGELLIEGPQLARGYLNNETKTNEQFILDPQFMSKFGLTKGRRVYRSGDIVRQKDDGSFVYVARRDTQVKIRGQRVEIGEIEQQIARHLPETRAVAVELIKRGANSQPVLVGAIEFAPDSRYQTGDIQAPSLNLRILPPTVLMTEAFQKLHSALIQVLPTHMIPASYLPIAQMPRNLSGKLDRRTLREQLTLMSAESMLQYLEGGEKIPPSTEMEYKLHALWLEALGIEQSDRVGVSDNFFRLGGDSVAAMRLAAMTWQQHNLQLTVADVFKHPRLCDLAQKMTERSFEFLSEEEDPAPFTLWANASPEAVHDIATRCCVDVSEIEDIYPCTPLQEGFMATTTRQSAAYISRQVYSLSATEIDLDRFKSAWETLNHTTPILRTRLMMGHSKEAIQVVVQSPIVWRSNDDLASYITDDREEGMMLDQPLVRYGLVTESADKSYFIWTTHHSVYDGWTMREIAQRFVEIYNSTNHTWAHSPIPYSRFIRYLVRQDPVETTNYWQNELTGELVTDWPPLPQIFYHPRPQSRIQKAISLPKQSNEGILVSTILRAAWAIVMVQYSGNNDITFAASVSGRHAAVRQIKEIAGPTLTTVPVRVSIDKSMTVVQLLRKIQQQSTEMIPYEQTGLQKINELLREMGGSALALRNLLVIQPAAETDNNPIALSGLESLPVPFEDFGSFGLQVECTLGSNEIEVDVQYDDQVIASLNVLKVVDYFVHIVKELSNPNRFEQPLHMLHVSPQDEDQILAWNRVGSTRSDQCIHNLVFNRVLRHPTASAICAWDGDFTYAELSCHAARLAAHLILDMGVKPENTVGLCMDKSKWAAVAMLAVLYAGGVAVPLGVAHPFARVQGITQDAAVETVLVDSEQHQRLASLGLRLFSVDAESIEKLTPVDLAQTTALIRDTRVAPHNMAWIVYTSGSTGTPKGVILEHRALSTSIEAHGAEFKMDNTTRTLQFAAHTFDVAIQDLFTTLWAGGCVCIPSEHDRVNRLTTSMMSMSVNFATLTSTVASMLDPQQIPSMRTMILLGEPVTAAAVALWSPHATVLNAYGPSECSIHSSCSRPIHDAALASDIGFPLACSWWVVQAENHHALCPIGAPGELMIEGPNQARGYLNDEEKTRAAFVVDPDFMRQLGLSGRRLYRTGDLVKQNPEGSLIHLGRTDLQVKIRGQRIEVGEIEYQIQQHLEGVRTVAVERIQHGADGKQVSLVAVFDMMSESNENPASDAPQPLAPSDYLRAILNDLRQTLFRVLPGYMVPAAYLPVDRMPSNANNKLDRRAIRELLAQHSLTSLQQYTQNEGGDMKVLPVTALEKQVHALWLEVLGISAGAVGMNDNFFHLGGDSVTAMRMVVVAASQGLQLSVEEIFKWPQLVELTSNLAERPPEDLFAHETKDPAPFSMWKDLYNCSTGEREETLSRVAKSIGVEKEQIEDIYPCTPLQEGLMAVTAKQPAAYVSRQVYLMGNSTNREQFKASWETLSAEVSILRSRIVMESSAVQVVVRGTILWQYGTDLQQYLQVDRDTGMSLGQPLVRYGFVEEPSGECYFIWTAHHALYDGWTVSTLGKRLAEIYHSKQSQSSVPFTRFIQYLQSGRPDTAFSTDYWRNQLEGDVMASWPRRPTDIQPLPQEDLQQIISLPVTQRQCKVTMSTILRAAWSLVIAQYSGHGDIAFAATVSGRNARVQGISDIAGPTITTVPIRINVEQTQSVARCLEAIQLQATNMIEHEHTGLQGIKALVPELAPTIDTGTLLVIQPADESGSDEQLAFPGMEKIPLPVEPFNAHAITLECKLGQQQLIVDVHYDKNIIPCSQMKHVMDYFSCLIHRLCQPVAQSESLADILAIEQGSQEQILQWNTEVPARLEKCIHEMVREQVDRSPSGTAISAWDGDFTYGEFHSAAARLAHHLVSLHVGPESIVGFCMEKSKWGSVAMLGIMQAGGAIMPLGVMHPLARIETIIETSQARVIVVSPEQEERLRGLSSIAQVKLVVLDQESFDGLPYYTQPPDTGVTPSNASWAIFTSGSSGIPKGVIIEHGTMSTSLDEQGRWLGLTPRTRFLQFASYTFDNIITDTFATTAFGGVVCVPSEDDRMNRLTEVMADMNVNTAMLTSTVAQQIAPISVPAMRKLILTGESVRADVVSLWLDHAEVYNAYGPTEGSMSTCTRPYTSAYEVSNIGFPLATRLWVTQPKNDNLLSPIGAPGELWIEGPFLARGYLGDPARTDASFIVDPEFTGRLNLHGRRLYRTGDLVRQNEDGTLIYLGRLDSQIKIRGQRVELGEIEHQILHHQPGISAVAVVPLTEDQDQRITLVAVVEFAADSAHRLVPITPSGIMPLSTELQTTFANLYQILLRKLPLYMVPPVFLPIAEMTRNLSGKLDRKSLRALVVSIEDDKIHEYRVSDRPKVAPSTNMERELQALWAKGLNLKLEKIGANDDFFHIGGDSLAAMRIVAASHSRGYTLTVADIFRYSCLSDLALILSARAENEIPVASGDEVAPFSLIGSDNPEEFIQNVLHPVYNFSTRDVIDILPTTDFQAMTVAGVLTTPRAANCAHFLIDGNGTYDIETLRKGCSDLIKTLPVLRTAYVFDQGRLLQVIKSVHEPEIRIFSTDRSIEAMTSEIINQQVLPPPRLGEPFTQVAIIEESRSSRHRVLLRMTHAEYDAVSMDGVWESLKRLIEGTVPHPQPLFSAFLYHQQQSIAPKAYKYWTDLLSGSSMTSLGSSSTAIGQYPSQVAHLAPQTIQCVNPQSEGMTIAILVKAAWAVTLSRFSNSQDVVFGDTVSTRGTVKASLMNAMGCCITLLPVRIQLSNEATVRELLHKIRGQQIQSLDHAQLGFREILHGCTDWVTSTRFTSTFNHIAEQTGTLNMGSQEYAISSFEAPDATWMVDVGVTAVSRDGELDLRISYQPGSISKEMALKYLRTLSDTVRTFLDDSSQTLKATMSPFETPIIPRMTQTRKKGPIVPLTKLISKEDGMTCLKNTPEWEAVLQHRRGVESRKTRIPSFAQRGGDLLDAVYLSSLLGDGDRSISALDILAESQEDGDDLVDAPPLKQRRTSLKMVWASLRKRYHRSMAIQFRRH</sequence>
<evidence type="ECO:0000256" key="6">
    <source>
        <dbReference type="SAM" id="MobiDB-lite"/>
    </source>
</evidence>
<dbReference type="Gene3D" id="3.30.559.30">
    <property type="entry name" value="Nonribosomal peptide synthetase, condensation domain"/>
    <property type="match status" value="7"/>
</dbReference>
<keyword evidence="3" id="KW-0436">Ligase</keyword>
<keyword evidence="1" id="KW-0596">Phosphopantetheine</keyword>
<accession>A0A9W9S964</accession>
<protein>
    <recommendedName>
        <fullName evidence="7">Carrier domain-containing protein</fullName>
    </recommendedName>
</protein>
<dbReference type="InterPro" id="IPR042099">
    <property type="entry name" value="ANL_N_sf"/>
</dbReference>
<dbReference type="FunFam" id="3.40.50.980:FF:000001">
    <property type="entry name" value="Non-ribosomal peptide synthetase"/>
    <property type="match status" value="1"/>
</dbReference>
<dbReference type="NCBIfam" id="TIGR01733">
    <property type="entry name" value="AA-adenyl-dom"/>
    <property type="match status" value="6"/>
</dbReference>
<proteinExistence type="inferred from homology"/>
<dbReference type="InterPro" id="IPR045851">
    <property type="entry name" value="AMP-bd_C_sf"/>
</dbReference>
<dbReference type="GO" id="GO:0031177">
    <property type="term" value="F:phosphopantetheine binding"/>
    <property type="evidence" value="ECO:0007669"/>
    <property type="project" value="InterPro"/>
</dbReference>
<dbReference type="GO" id="GO:0043041">
    <property type="term" value="P:amino acid activation for nonribosomal peptide biosynthetic process"/>
    <property type="evidence" value="ECO:0007669"/>
    <property type="project" value="TreeGrafter"/>
</dbReference>
<keyword evidence="9" id="KW-1185">Reference proteome</keyword>
<dbReference type="InterPro" id="IPR009081">
    <property type="entry name" value="PP-bd_ACP"/>
</dbReference>
<dbReference type="InterPro" id="IPR010071">
    <property type="entry name" value="AA_adenyl_dom"/>
</dbReference>
<dbReference type="InterPro" id="IPR001242">
    <property type="entry name" value="Condensation_dom"/>
</dbReference>
<dbReference type="OrthoDB" id="416786at2759"/>
<dbReference type="CDD" id="cd19545">
    <property type="entry name" value="FUM14_C_NRPS-like"/>
    <property type="match status" value="6"/>
</dbReference>
<dbReference type="PANTHER" id="PTHR45527">
    <property type="entry name" value="NONRIBOSOMAL PEPTIDE SYNTHETASE"/>
    <property type="match status" value="1"/>
</dbReference>
<keyword evidence="2" id="KW-0597">Phosphoprotein</keyword>
<dbReference type="PANTHER" id="PTHR45527:SF16">
    <property type="entry name" value="NONRIBOSOMAL PEPTIDE SYNTHASE ATNA-RELATED"/>
    <property type="match status" value="1"/>
</dbReference>
<dbReference type="InterPro" id="IPR006162">
    <property type="entry name" value="Ppantetheine_attach_site"/>
</dbReference>
<dbReference type="InterPro" id="IPR020806">
    <property type="entry name" value="PKS_PP-bd"/>
</dbReference>
<feature type="region of interest" description="Disordered" evidence="6">
    <location>
        <begin position="1"/>
        <end position="29"/>
    </location>
</feature>
<dbReference type="Gene3D" id="3.30.300.30">
    <property type="match status" value="6"/>
</dbReference>
<keyword evidence="4" id="KW-0677">Repeat</keyword>
<dbReference type="GO" id="GO:0016874">
    <property type="term" value="F:ligase activity"/>
    <property type="evidence" value="ECO:0007669"/>
    <property type="project" value="UniProtKB-KW"/>
</dbReference>
<evidence type="ECO:0000256" key="1">
    <source>
        <dbReference type="ARBA" id="ARBA00022450"/>
    </source>
</evidence>
<dbReference type="Pfam" id="PF00668">
    <property type="entry name" value="Condensation"/>
    <property type="match status" value="7"/>
</dbReference>
<dbReference type="EMBL" id="JAPZBT010000002">
    <property type="protein sequence ID" value="KAJ5374371.1"/>
    <property type="molecule type" value="Genomic_DNA"/>
</dbReference>
<dbReference type="RefSeq" id="XP_056580357.1">
    <property type="nucleotide sequence ID" value="XM_056724107.1"/>
</dbReference>